<name>A0A2V4BUR3_9FLAO</name>
<proteinExistence type="predicted"/>
<protein>
    <submittedName>
        <fullName evidence="2">DUF2809 domain-containing protein</fullName>
    </submittedName>
</protein>
<gene>
    <name evidence="2" type="ORF">DMB65_01735</name>
</gene>
<evidence type="ECO:0000256" key="1">
    <source>
        <dbReference type="SAM" id="Phobius"/>
    </source>
</evidence>
<organism evidence="2 3">
    <name type="scientific">Flavobacterium cheongpyeongense</name>
    <dbReference type="NCBI Taxonomy" id="2212651"/>
    <lineage>
        <taxon>Bacteria</taxon>
        <taxon>Pseudomonadati</taxon>
        <taxon>Bacteroidota</taxon>
        <taxon>Flavobacteriia</taxon>
        <taxon>Flavobacteriales</taxon>
        <taxon>Flavobacteriaceae</taxon>
        <taxon>Flavobacterium</taxon>
    </lineage>
</organism>
<accession>A0A2V4BUR3</accession>
<sequence length="134" mass="15771">MKNPRIRYSILLILVIFLGIISRKTNYVPLSFGDFLYAVMIYILTRTFLIKHKPIQIAIISLVICYNVEFFQLYQTDWIIAVRKTLLGKYVLGQGFLWTDLAAYTFGVAFAFISEKIILKNSKYETRFRIKQQK</sequence>
<evidence type="ECO:0000313" key="3">
    <source>
        <dbReference type="Proteomes" id="UP000247903"/>
    </source>
</evidence>
<feature type="transmembrane region" description="Helical" evidence="1">
    <location>
        <begin position="57"/>
        <end position="75"/>
    </location>
</feature>
<dbReference type="InterPro" id="IPR021257">
    <property type="entry name" value="DUF2809"/>
</dbReference>
<evidence type="ECO:0000313" key="2">
    <source>
        <dbReference type="EMBL" id="PXY42768.1"/>
    </source>
</evidence>
<keyword evidence="1" id="KW-0472">Membrane</keyword>
<feature type="transmembrane region" description="Helical" evidence="1">
    <location>
        <begin position="27"/>
        <end position="45"/>
    </location>
</feature>
<keyword evidence="3" id="KW-1185">Reference proteome</keyword>
<reference evidence="2 3" key="1">
    <citation type="submission" date="2018-05" db="EMBL/GenBank/DDBJ databases">
        <title>Flavobacterium sp. strain IMCC34759, incomplete genome.</title>
        <authorList>
            <person name="Joung Y."/>
            <person name="Cho J."/>
        </authorList>
    </citation>
    <scope>NUCLEOTIDE SEQUENCE [LARGE SCALE GENOMIC DNA]</scope>
    <source>
        <strain evidence="2 3">IMCC34759</strain>
    </source>
</reference>
<dbReference type="RefSeq" id="WP_110304944.1">
    <property type="nucleotide sequence ID" value="NZ_QJHK01000001.1"/>
</dbReference>
<feature type="transmembrane region" description="Helical" evidence="1">
    <location>
        <begin position="5"/>
        <end position="21"/>
    </location>
</feature>
<dbReference type="OrthoDB" id="5360192at2"/>
<keyword evidence="1" id="KW-1133">Transmembrane helix</keyword>
<dbReference type="Proteomes" id="UP000247903">
    <property type="component" value="Unassembled WGS sequence"/>
</dbReference>
<dbReference type="AlphaFoldDB" id="A0A2V4BUR3"/>
<dbReference type="EMBL" id="QJHK01000001">
    <property type="protein sequence ID" value="PXY42768.1"/>
    <property type="molecule type" value="Genomic_DNA"/>
</dbReference>
<keyword evidence="1" id="KW-0812">Transmembrane</keyword>
<comment type="caution">
    <text evidence="2">The sequence shown here is derived from an EMBL/GenBank/DDBJ whole genome shotgun (WGS) entry which is preliminary data.</text>
</comment>
<feature type="transmembrane region" description="Helical" evidence="1">
    <location>
        <begin position="95"/>
        <end position="113"/>
    </location>
</feature>
<dbReference type="Pfam" id="PF10990">
    <property type="entry name" value="DUF2809"/>
    <property type="match status" value="1"/>
</dbReference>